<evidence type="ECO:0000256" key="14">
    <source>
        <dbReference type="ARBA" id="ARBA00070152"/>
    </source>
</evidence>
<proteinExistence type="predicted"/>
<evidence type="ECO:0000256" key="15">
    <source>
        <dbReference type="PROSITE-ProRule" id="PRU00169"/>
    </source>
</evidence>
<dbReference type="GO" id="GO:0005524">
    <property type="term" value="F:ATP binding"/>
    <property type="evidence" value="ECO:0007669"/>
    <property type="project" value="UniProtKB-KW"/>
</dbReference>
<dbReference type="Gene3D" id="3.30.565.10">
    <property type="entry name" value="Histidine kinase-like ATPase, C-terminal domain"/>
    <property type="match status" value="1"/>
</dbReference>
<keyword evidence="9" id="KW-0902">Two-component regulatory system</keyword>
<keyword evidence="5 16" id="KW-0732">Signal</keyword>
<reference evidence="20 21" key="1">
    <citation type="submission" date="2019-04" db="EMBL/GenBank/DDBJ databases">
        <title>Complete Genome of UW386 and Higher Quality Genome of UW700.</title>
        <authorList>
            <person name="Jacobs J."/>
            <person name="Perez A."/>
            <person name="Steidl O."/>
            <person name="Allen C."/>
        </authorList>
    </citation>
    <scope>NUCLEOTIDE SEQUENCE [LARGE SCALE GENOMIC DNA]</scope>
    <source>
        <strain evidence="20 21">UW386</strain>
    </source>
</reference>
<comment type="function">
    <text evidence="11">Member of the two-component regulatory system BvgS/BvgA. Phosphorylates BvgA via a four-step phosphorelay in response to environmental signals.</text>
</comment>
<evidence type="ECO:0000256" key="1">
    <source>
        <dbReference type="ARBA" id="ARBA00000085"/>
    </source>
</evidence>
<dbReference type="CDD" id="cd00082">
    <property type="entry name" value="HisKA"/>
    <property type="match status" value="1"/>
</dbReference>
<evidence type="ECO:0000256" key="6">
    <source>
        <dbReference type="ARBA" id="ARBA00022741"/>
    </source>
</evidence>
<evidence type="ECO:0000256" key="8">
    <source>
        <dbReference type="ARBA" id="ARBA00022840"/>
    </source>
</evidence>
<evidence type="ECO:0000256" key="9">
    <source>
        <dbReference type="ARBA" id="ARBA00023012"/>
    </source>
</evidence>
<dbReference type="SMART" id="SM00388">
    <property type="entry name" value="HisKA"/>
    <property type="match status" value="1"/>
</dbReference>
<dbReference type="InterPro" id="IPR036890">
    <property type="entry name" value="HATPase_C_sf"/>
</dbReference>
<feature type="domain" description="PAS" evidence="19">
    <location>
        <begin position="104"/>
        <end position="149"/>
    </location>
</feature>
<evidence type="ECO:0000256" key="13">
    <source>
        <dbReference type="ARBA" id="ARBA00068150"/>
    </source>
</evidence>
<dbReference type="InterPro" id="IPR000014">
    <property type="entry name" value="PAS"/>
</dbReference>
<evidence type="ECO:0000256" key="12">
    <source>
        <dbReference type="ARBA" id="ARBA00064003"/>
    </source>
</evidence>
<dbReference type="SMART" id="SM00091">
    <property type="entry name" value="PAS"/>
    <property type="match status" value="2"/>
</dbReference>
<dbReference type="Pfam" id="PF00512">
    <property type="entry name" value="HisKA"/>
    <property type="match status" value="1"/>
</dbReference>
<dbReference type="InterPro" id="IPR001789">
    <property type="entry name" value="Sig_transdc_resp-reg_receiver"/>
</dbReference>
<dbReference type="SUPFAM" id="SSF52172">
    <property type="entry name" value="CheY-like"/>
    <property type="match status" value="1"/>
</dbReference>
<dbReference type="Gene3D" id="3.40.50.2300">
    <property type="match status" value="1"/>
</dbReference>
<evidence type="ECO:0000256" key="16">
    <source>
        <dbReference type="SAM" id="SignalP"/>
    </source>
</evidence>
<dbReference type="InterPro" id="IPR005467">
    <property type="entry name" value="His_kinase_dom"/>
</dbReference>
<dbReference type="PROSITE" id="PS50109">
    <property type="entry name" value="HIS_KIN"/>
    <property type="match status" value="1"/>
</dbReference>
<accession>A0AA92EER7</accession>
<dbReference type="PANTHER" id="PTHR45339">
    <property type="entry name" value="HYBRID SIGNAL TRANSDUCTION HISTIDINE KINASE J"/>
    <property type="match status" value="1"/>
</dbReference>
<dbReference type="CDD" id="cd16922">
    <property type="entry name" value="HATPase_EvgS-ArcB-TorS-like"/>
    <property type="match status" value="1"/>
</dbReference>
<dbReference type="InterPro" id="IPR011006">
    <property type="entry name" value="CheY-like_superfamily"/>
</dbReference>
<evidence type="ECO:0000256" key="4">
    <source>
        <dbReference type="ARBA" id="ARBA00022679"/>
    </source>
</evidence>
<dbReference type="SMART" id="SM00448">
    <property type="entry name" value="REC"/>
    <property type="match status" value="1"/>
</dbReference>
<comment type="subunit">
    <text evidence="12">At low DSF concentrations, interacts with RpfF.</text>
</comment>
<evidence type="ECO:0000259" key="18">
    <source>
        <dbReference type="PROSITE" id="PS50110"/>
    </source>
</evidence>
<dbReference type="GO" id="GO:0000155">
    <property type="term" value="F:phosphorelay sensor kinase activity"/>
    <property type="evidence" value="ECO:0007669"/>
    <property type="project" value="InterPro"/>
</dbReference>
<dbReference type="FunFam" id="3.30.565.10:FF:000010">
    <property type="entry name" value="Sensor histidine kinase RcsC"/>
    <property type="match status" value="1"/>
</dbReference>
<dbReference type="InterPro" id="IPR035965">
    <property type="entry name" value="PAS-like_dom_sf"/>
</dbReference>
<dbReference type="InterPro" id="IPR036097">
    <property type="entry name" value="HisK_dim/P_sf"/>
</dbReference>
<feature type="domain" description="Histidine kinase" evidence="17">
    <location>
        <begin position="381"/>
        <end position="602"/>
    </location>
</feature>
<sequence length="995" mass="106931">MATMLRRALPAPAHLWRRGRAALLLCATAIALLTTSDRAQADGTTRALPLIGHPLMSPAAAQTASGTPATAIALWTLAVLSIRHGRLRRENRRRRRAEADLARQLDFHHRLLESLPFPLAAQDTQHRYVAVNAAFCHLFGQPREALLGRPPAHLGWRCAHTAARAQDIDRRATAAGQGAREALTITTADGRERHVLYWVAPVHGPDGRPGGTVASLIDIDGIRDAQAPAEQRAQRLHELTESLPALVCQFEMRPGTARGRMRHLAGSASETLGAPAGKARGRLPSPARLVHRDDRQRMRGAALQSAAQLTLLDQQFRHGDGDGPVRWLHVRARPRRGADGCTVWNGYLRDVTAERAQADALVSARQAAESALRAKDRFLATMSHEIRTPMNGVLGLVELLLQTRLEREQRQMVTLAQESSRALLRILDDILDYAKIEAGRLSIAPAPTDLRALLDSTVGLLASRAHERSLAVRVDVDAAVPATVSVDGMRLRQVLSNLLSNAIKFTEHGSVRLSAACMEAAADTVHLIIRVADTGIGIAPEAQATLFTPFVQADSTITQRQGGTGLGLAISRQLARLMGGSLEMDSTPNVGTTLTLRLEVPVVDARYRLLRLAGATVRVAVDDDTCRHGLEQFAVAAGLRVVQAGTADLTLVDSVRAPADTPRIVPVTSAAPYAGPGCSIPRPEALSTNPLNWQAFVQACDTALGRPADGSTANEMPKSRTVPTPVPATAAEPPGMHILVAEDHPINRELIAKQLRLLGYRVTLAEDGVAALQRLRETRFDALLTDCCMPRLDGFDLARQIRQQEQQTPGGQRLPILAITATTLAEEHARCRAVGMDGYVLKPTTLATLQDALSRLGNAAASPDAAKAPATAPDNTLAFRLDDLRRTLGDGPAAVSLIRVFTTALGDDARQLGGLLAAADRPTLRKWTHRTGGALALLHHTVIDAEMSAFRHAVHGADDTGLRQAGARMLQLLAHLQDVMRLAETPSPGTAPTCQ</sequence>
<evidence type="ECO:0000256" key="5">
    <source>
        <dbReference type="ARBA" id="ARBA00022729"/>
    </source>
</evidence>
<dbReference type="PRINTS" id="PR00344">
    <property type="entry name" value="BCTRLSENSOR"/>
</dbReference>
<feature type="chain" id="PRO_5041729446" description="Sensory/regulatory protein RpfC" evidence="16">
    <location>
        <begin position="42"/>
        <end position="995"/>
    </location>
</feature>
<evidence type="ECO:0000256" key="3">
    <source>
        <dbReference type="ARBA" id="ARBA00022553"/>
    </source>
</evidence>
<dbReference type="Pfam" id="PF00072">
    <property type="entry name" value="Response_reg"/>
    <property type="match status" value="1"/>
</dbReference>
<keyword evidence="10" id="KW-0843">Virulence</keyword>
<gene>
    <name evidence="20" type="ORF">E7Z57_12520</name>
</gene>
<dbReference type="FunFam" id="1.10.287.130:FF:000002">
    <property type="entry name" value="Two-component osmosensing histidine kinase"/>
    <property type="match status" value="1"/>
</dbReference>
<keyword evidence="7 20" id="KW-0418">Kinase</keyword>
<evidence type="ECO:0000259" key="17">
    <source>
        <dbReference type="PROSITE" id="PS50109"/>
    </source>
</evidence>
<dbReference type="InterPro" id="IPR003594">
    <property type="entry name" value="HATPase_dom"/>
</dbReference>
<dbReference type="InterPro" id="IPR003661">
    <property type="entry name" value="HisK_dim/P_dom"/>
</dbReference>
<dbReference type="CDD" id="cd17546">
    <property type="entry name" value="REC_hyHK_CKI1_RcsC-like"/>
    <property type="match status" value="1"/>
</dbReference>
<feature type="signal peptide" evidence="16">
    <location>
        <begin position="1"/>
        <end position="41"/>
    </location>
</feature>
<dbReference type="SMART" id="SM00387">
    <property type="entry name" value="HATPase_c"/>
    <property type="match status" value="1"/>
</dbReference>
<dbReference type="CDD" id="cd00130">
    <property type="entry name" value="PAS"/>
    <property type="match status" value="2"/>
</dbReference>
<dbReference type="GO" id="GO:0005886">
    <property type="term" value="C:plasma membrane"/>
    <property type="evidence" value="ECO:0007669"/>
    <property type="project" value="UniProtKB-SubCell"/>
</dbReference>
<evidence type="ECO:0000259" key="19">
    <source>
        <dbReference type="PROSITE" id="PS50112"/>
    </source>
</evidence>
<evidence type="ECO:0000256" key="10">
    <source>
        <dbReference type="ARBA" id="ARBA00023026"/>
    </source>
</evidence>
<feature type="domain" description="Response regulatory" evidence="18">
    <location>
        <begin position="737"/>
        <end position="857"/>
    </location>
</feature>
<evidence type="ECO:0000256" key="2">
    <source>
        <dbReference type="ARBA" id="ARBA00012438"/>
    </source>
</evidence>
<dbReference type="SUPFAM" id="SSF47226">
    <property type="entry name" value="Histidine-containing phosphotransfer domain, HPT domain"/>
    <property type="match status" value="1"/>
</dbReference>
<dbReference type="Gene3D" id="3.30.450.20">
    <property type="entry name" value="PAS domain"/>
    <property type="match status" value="2"/>
</dbReference>
<evidence type="ECO:0000256" key="11">
    <source>
        <dbReference type="ARBA" id="ARBA00058004"/>
    </source>
</evidence>
<dbReference type="PROSITE" id="PS50112">
    <property type="entry name" value="PAS"/>
    <property type="match status" value="1"/>
</dbReference>
<dbReference type="NCBIfam" id="TIGR00229">
    <property type="entry name" value="sensory_box"/>
    <property type="match status" value="1"/>
</dbReference>
<dbReference type="PROSITE" id="PS50110">
    <property type="entry name" value="RESPONSE_REGULATORY"/>
    <property type="match status" value="1"/>
</dbReference>
<evidence type="ECO:0000313" key="20">
    <source>
        <dbReference type="EMBL" id="QCX49836.1"/>
    </source>
</evidence>
<keyword evidence="6" id="KW-0547">Nucleotide-binding</keyword>
<organism evidence="20 21">
    <name type="scientific">Ralstonia solanacearum</name>
    <name type="common">Pseudomonas solanacearum</name>
    <dbReference type="NCBI Taxonomy" id="305"/>
    <lineage>
        <taxon>Bacteria</taxon>
        <taxon>Pseudomonadati</taxon>
        <taxon>Pseudomonadota</taxon>
        <taxon>Betaproteobacteria</taxon>
        <taxon>Burkholderiales</taxon>
        <taxon>Burkholderiaceae</taxon>
        <taxon>Ralstonia</taxon>
        <taxon>Ralstonia solanacearum species complex</taxon>
    </lineage>
</organism>
<dbReference type="Proteomes" id="UP000310553">
    <property type="component" value="Chromosome"/>
</dbReference>
<protein>
    <recommendedName>
        <fullName evidence="13">Sensory/regulatory protein RpfC</fullName>
        <ecNumber evidence="2">2.7.13.3</ecNumber>
    </recommendedName>
    <alternativeName>
        <fullName evidence="14">Virulence sensor protein BvgS</fullName>
    </alternativeName>
</protein>
<evidence type="ECO:0000313" key="21">
    <source>
        <dbReference type="Proteomes" id="UP000310553"/>
    </source>
</evidence>
<dbReference type="SUPFAM" id="SSF47384">
    <property type="entry name" value="Homodimeric domain of signal transducing histidine kinase"/>
    <property type="match status" value="1"/>
</dbReference>
<feature type="modified residue" description="4-aspartylphosphate" evidence="15">
    <location>
        <position position="786"/>
    </location>
</feature>
<dbReference type="EC" id="2.7.13.3" evidence="2"/>
<comment type="catalytic activity">
    <reaction evidence="1">
        <text>ATP + protein L-histidine = ADP + protein N-phospho-L-histidine.</text>
        <dbReference type="EC" id="2.7.13.3"/>
    </reaction>
</comment>
<keyword evidence="8" id="KW-0067">ATP-binding</keyword>
<dbReference type="EMBL" id="CP039339">
    <property type="protein sequence ID" value="QCX49836.1"/>
    <property type="molecule type" value="Genomic_DNA"/>
</dbReference>
<dbReference type="AlphaFoldDB" id="A0AA92EER7"/>
<dbReference type="SUPFAM" id="SSF55874">
    <property type="entry name" value="ATPase domain of HSP90 chaperone/DNA topoisomerase II/histidine kinase"/>
    <property type="match status" value="1"/>
</dbReference>
<name>A0AA92EER7_RALSL</name>
<dbReference type="PANTHER" id="PTHR45339:SF5">
    <property type="entry name" value="HISTIDINE KINASE"/>
    <property type="match status" value="1"/>
</dbReference>
<keyword evidence="4" id="KW-0808">Transferase</keyword>
<dbReference type="SUPFAM" id="SSF55785">
    <property type="entry name" value="PYP-like sensor domain (PAS domain)"/>
    <property type="match status" value="2"/>
</dbReference>
<dbReference type="Pfam" id="PF02518">
    <property type="entry name" value="HATPase_c"/>
    <property type="match status" value="1"/>
</dbReference>
<dbReference type="InterPro" id="IPR004358">
    <property type="entry name" value="Sig_transdc_His_kin-like_C"/>
</dbReference>
<keyword evidence="3 15" id="KW-0597">Phosphoprotein</keyword>
<dbReference type="Pfam" id="PF08448">
    <property type="entry name" value="PAS_4"/>
    <property type="match status" value="2"/>
</dbReference>
<dbReference type="InterPro" id="IPR036641">
    <property type="entry name" value="HPT_dom_sf"/>
</dbReference>
<dbReference type="Gene3D" id="1.10.287.130">
    <property type="match status" value="1"/>
</dbReference>
<evidence type="ECO:0000256" key="7">
    <source>
        <dbReference type="ARBA" id="ARBA00022777"/>
    </source>
</evidence>
<dbReference type="InterPro" id="IPR013656">
    <property type="entry name" value="PAS_4"/>
</dbReference>